<gene>
    <name evidence="3" type="ORF">GL284_07775</name>
</gene>
<dbReference type="Proteomes" id="UP000478740">
    <property type="component" value="Unassembled WGS sequence"/>
</dbReference>
<dbReference type="Pfam" id="PF13649">
    <property type="entry name" value="Methyltransf_25"/>
    <property type="match status" value="1"/>
</dbReference>
<dbReference type="RefSeq" id="WP_155044038.1">
    <property type="nucleotide sequence ID" value="NZ_WMIH01000006.1"/>
</dbReference>
<dbReference type="PANTHER" id="PTHR43861">
    <property type="entry name" value="TRANS-ACONITATE 2-METHYLTRANSFERASE-RELATED"/>
    <property type="match status" value="1"/>
</dbReference>
<keyword evidence="3" id="KW-0489">Methyltransferase</keyword>
<dbReference type="AlphaFoldDB" id="A0A6L6IUF7"/>
<evidence type="ECO:0000259" key="2">
    <source>
        <dbReference type="Pfam" id="PF13649"/>
    </source>
</evidence>
<organism evidence="3 4">
    <name type="scientific">Paracoccus shanxieyensis</name>
    <dbReference type="NCBI Taxonomy" id="2675752"/>
    <lineage>
        <taxon>Bacteria</taxon>
        <taxon>Pseudomonadati</taxon>
        <taxon>Pseudomonadota</taxon>
        <taxon>Alphaproteobacteria</taxon>
        <taxon>Rhodobacterales</taxon>
        <taxon>Paracoccaceae</taxon>
        <taxon>Paracoccus</taxon>
    </lineage>
</organism>
<reference evidence="3 4" key="1">
    <citation type="submission" date="2019-11" db="EMBL/GenBank/DDBJ databases">
        <authorList>
            <person name="Dong K."/>
        </authorList>
    </citation>
    <scope>NUCLEOTIDE SEQUENCE [LARGE SCALE GENOMIC DNA]</scope>
    <source>
        <strain evidence="3 4">DK608</strain>
    </source>
</reference>
<keyword evidence="1" id="KW-0808">Transferase</keyword>
<dbReference type="SUPFAM" id="SSF53335">
    <property type="entry name" value="S-adenosyl-L-methionine-dependent methyltransferases"/>
    <property type="match status" value="1"/>
</dbReference>
<dbReference type="CDD" id="cd02440">
    <property type="entry name" value="AdoMet_MTases"/>
    <property type="match status" value="1"/>
</dbReference>
<dbReference type="InterPro" id="IPR029063">
    <property type="entry name" value="SAM-dependent_MTases_sf"/>
</dbReference>
<sequence>MPLAKALRRQDDPMQRARLVNADTVGWLVQSLRDHGARQILELGCSEGNMTALLVEAGFTLTGCDPSDRALARARARLPDTRFLRAKAEALPADLPRFDAACFINALHHVDPHAMGDALRGALAVLRPGGLLYVIEPLNSGSFFRAMRPIEDESPQRDAAMRAVEALISSRQAELRDLNRWSRESRFDDLQDFVEYLARIDPDRSAAAVAQAPALARAWRENIMVRDGQALLVQPLICWTLAPLAPLAHDGSQP</sequence>
<dbReference type="EMBL" id="WMII01000006">
    <property type="protein sequence ID" value="MTH64165.1"/>
    <property type="molecule type" value="Genomic_DNA"/>
</dbReference>
<dbReference type="PANTHER" id="PTHR43861:SF3">
    <property type="entry name" value="PUTATIVE (AFU_ORTHOLOGUE AFUA_2G14390)-RELATED"/>
    <property type="match status" value="1"/>
</dbReference>
<comment type="caution">
    <text evidence="3">The sequence shown here is derived from an EMBL/GenBank/DDBJ whole genome shotgun (WGS) entry which is preliminary data.</text>
</comment>
<evidence type="ECO:0000313" key="3">
    <source>
        <dbReference type="EMBL" id="MTH64165.1"/>
    </source>
</evidence>
<dbReference type="GO" id="GO:0008168">
    <property type="term" value="F:methyltransferase activity"/>
    <property type="evidence" value="ECO:0007669"/>
    <property type="project" value="UniProtKB-KW"/>
</dbReference>
<dbReference type="InterPro" id="IPR041698">
    <property type="entry name" value="Methyltransf_25"/>
</dbReference>
<evidence type="ECO:0000256" key="1">
    <source>
        <dbReference type="ARBA" id="ARBA00022679"/>
    </source>
</evidence>
<evidence type="ECO:0000313" key="4">
    <source>
        <dbReference type="Proteomes" id="UP000478740"/>
    </source>
</evidence>
<name>A0A6L6IUF7_9RHOB</name>
<protein>
    <submittedName>
        <fullName evidence="3">Methyltransferase domain-containing protein</fullName>
    </submittedName>
</protein>
<keyword evidence="4" id="KW-1185">Reference proteome</keyword>
<dbReference type="GO" id="GO:0032259">
    <property type="term" value="P:methylation"/>
    <property type="evidence" value="ECO:0007669"/>
    <property type="project" value="UniProtKB-KW"/>
</dbReference>
<accession>A0A6L6IUF7</accession>
<feature type="domain" description="Methyltransferase" evidence="2">
    <location>
        <begin position="40"/>
        <end position="130"/>
    </location>
</feature>
<dbReference type="Gene3D" id="3.40.50.150">
    <property type="entry name" value="Vaccinia Virus protein VP39"/>
    <property type="match status" value="1"/>
</dbReference>
<proteinExistence type="predicted"/>